<proteinExistence type="predicted"/>
<sequence length="98" mass="10718">MSSLKENPFKTKEDLKHALTQLVDPMETYYSESKARIHTSDTGVGYGKKTAGMETLLRLLWGMAPLAAGGQTHKQLSSIKEGIVNGTNPKHADYWGGP</sequence>
<reference evidence="2 3" key="1">
    <citation type="journal article" date="2019" name="Int. J. Syst. Evol. Microbiol.">
        <title>The Global Catalogue of Microorganisms (GCM) 10K type strain sequencing project: providing services to taxonomists for standard genome sequencing and annotation.</title>
        <authorList>
            <consortium name="The Broad Institute Genomics Platform"/>
            <consortium name="The Broad Institute Genome Sequencing Center for Infectious Disease"/>
            <person name="Wu L."/>
            <person name="Ma J."/>
        </authorList>
    </citation>
    <scope>NUCLEOTIDE SEQUENCE [LARGE SCALE GENOMIC DNA]</scope>
    <source>
        <strain evidence="2 3">JCM 12662</strain>
    </source>
</reference>
<keyword evidence="3" id="KW-1185">Reference proteome</keyword>
<comment type="caution">
    <text evidence="2">The sequence shown here is derived from an EMBL/GenBank/DDBJ whole genome shotgun (WGS) entry which is preliminary data.</text>
</comment>
<evidence type="ECO:0000313" key="3">
    <source>
        <dbReference type="Proteomes" id="UP001501166"/>
    </source>
</evidence>
<feature type="domain" description="DUF2264" evidence="1">
    <location>
        <begin position="11"/>
        <end position="96"/>
    </location>
</feature>
<organism evidence="2 3">
    <name type="scientific">Alkalibacterium iburiense</name>
    <dbReference type="NCBI Taxonomy" id="290589"/>
    <lineage>
        <taxon>Bacteria</taxon>
        <taxon>Bacillati</taxon>
        <taxon>Bacillota</taxon>
        <taxon>Bacilli</taxon>
        <taxon>Lactobacillales</taxon>
        <taxon>Carnobacteriaceae</taxon>
        <taxon>Alkalibacterium</taxon>
    </lineage>
</organism>
<evidence type="ECO:0000259" key="1">
    <source>
        <dbReference type="Pfam" id="PF10022"/>
    </source>
</evidence>
<dbReference type="RefSeq" id="WP_343754063.1">
    <property type="nucleotide sequence ID" value="NZ_BAAACW010000040.1"/>
</dbReference>
<dbReference type="EMBL" id="BAAACW010000040">
    <property type="protein sequence ID" value="GAA0356634.1"/>
    <property type="molecule type" value="Genomic_DNA"/>
</dbReference>
<evidence type="ECO:0000313" key="2">
    <source>
        <dbReference type="EMBL" id="GAA0356634.1"/>
    </source>
</evidence>
<gene>
    <name evidence="2" type="ORF">GCM10008932_07000</name>
</gene>
<dbReference type="Proteomes" id="UP001501166">
    <property type="component" value="Unassembled WGS sequence"/>
</dbReference>
<dbReference type="InterPro" id="IPR016624">
    <property type="entry name" value="UCP014753"/>
</dbReference>
<name>A0ABN0X710_9LACT</name>
<dbReference type="PANTHER" id="PTHR35339:SF4">
    <property type="entry name" value="LINALOOL DEHYDRATASE_ISOMERASE DOMAIN-CONTAINING PROTEIN"/>
    <property type="match status" value="1"/>
</dbReference>
<dbReference type="PANTHER" id="PTHR35339">
    <property type="entry name" value="LINALOOL DEHYDRATASE_ISOMERASE DOMAIN-CONTAINING PROTEIN"/>
    <property type="match status" value="1"/>
</dbReference>
<dbReference type="InterPro" id="IPR049349">
    <property type="entry name" value="DUF2264_N"/>
</dbReference>
<accession>A0ABN0X710</accession>
<dbReference type="Pfam" id="PF10022">
    <property type="entry name" value="DUF2264"/>
    <property type="match status" value="1"/>
</dbReference>
<protein>
    <recommendedName>
        <fullName evidence="1">DUF2264 domain-containing protein</fullName>
    </recommendedName>
</protein>